<dbReference type="AlphaFoldDB" id="A0A1I0GCQ3"/>
<proteinExistence type="predicted"/>
<keyword evidence="2" id="KW-1003">Cell membrane</keyword>
<dbReference type="RefSeq" id="WP_093330698.1">
    <property type="nucleotide sequence ID" value="NZ_AP027363.1"/>
</dbReference>
<sequence>MNTFSQGLRTFYHSLKADKWLFVLTCFAPMLMSLIIWLIFSAHFATQLPVAVVDQDKTTMSRALIRYYDASPTISINKTVEDISSAQALMNKGDVYAIIIIPKYLERETVKGSSPTVTTRYNSQYVLIGKLIKSALVQAHGTFNAMVEIIRNTAATHGNVALAMSEALPINQQITSLYNGKNDYAQFLVAAAVPALWQIIIMAATVLFLEKNKGQLLVQNQARRKTFWLLIKGLLPFSVLFFAQTLLFFMFALMYANWPFNGNFAIMITACFIATIACQSLAAFLYSITLDAARAMSLVAGMAAPAFAFMGITFPSSDMPVLALIWRSLLPASHYIELQNQQMNYGTVLFSTFSNLLSLFAFAVLLVAASYIFYKRQPQGETQC</sequence>
<keyword evidence="4 6" id="KW-1133">Transmembrane helix</keyword>
<dbReference type="Pfam" id="PF12698">
    <property type="entry name" value="ABC2_membrane_3"/>
    <property type="match status" value="1"/>
</dbReference>
<comment type="subcellular location">
    <subcellularLocation>
        <location evidence="1">Cell membrane</location>
        <topology evidence="1">Multi-pass membrane protein</topology>
    </subcellularLocation>
</comment>
<dbReference type="PANTHER" id="PTHR30294:SF47">
    <property type="entry name" value="INNER MEMBRANE TRANSPORT PERMEASE YHHJ"/>
    <property type="match status" value="1"/>
</dbReference>
<evidence type="ECO:0000256" key="5">
    <source>
        <dbReference type="ARBA" id="ARBA00023136"/>
    </source>
</evidence>
<evidence type="ECO:0000256" key="3">
    <source>
        <dbReference type="ARBA" id="ARBA00022692"/>
    </source>
</evidence>
<dbReference type="GO" id="GO:0140359">
    <property type="term" value="F:ABC-type transporter activity"/>
    <property type="evidence" value="ECO:0007669"/>
    <property type="project" value="InterPro"/>
</dbReference>
<evidence type="ECO:0000256" key="4">
    <source>
        <dbReference type="ARBA" id="ARBA00022989"/>
    </source>
</evidence>
<evidence type="ECO:0000256" key="6">
    <source>
        <dbReference type="SAM" id="Phobius"/>
    </source>
</evidence>
<keyword evidence="9" id="KW-1185">Reference proteome</keyword>
<feature type="transmembrane region" description="Helical" evidence="6">
    <location>
        <begin position="295"/>
        <end position="314"/>
    </location>
</feature>
<dbReference type="InterPro" id="IPR051449">
    <property type="entry name" value="ABC-2_transporter_component"/>
</dbReference>
<evidence type="ECO:0000313" key="9">
    <source>
        <dbReference type="Proteomes" id="UP000199308"/>
    </source>
</evidence>
<dbReference type="STRING" id="349064.SAMN05660429_02383"/>
<accession>A0A1I0GCQ3</accession>
<evidence type="ECO:0000313" key="8">
    <source>
        <dbReference type="EMBL" id="SET67988.1"/>
    </source>
</evidence>
<organism evidence="8 9">
    <name type="scientific">Thalassotalea agarivorans</name>
    <name type="common">Thalassomonas agarivorans</name>
    <dbReference type="NCBI Taxonomy" id="349064"/>
    <lineage>
        <taxon>Bacteria</taxon>
        <taxon>Pseudomonadati</taxon>
        <taxon>Pseudomonadota</taxon>
        <taxon>Gammaproteobacteria</taxon>
        <taxon>Alteromonadales</taxon>
        <taxon>Colwelliaceae</taxon>
        <taxon>Thalassotalea</taxon>
    </lineage>
</organism>
<dbReference type="InterPro" id="IPR013525">
    <property type="entry name" value="ABC2_TM"/>
</dbReference>
<reference evidence="8 9" key="1">
    <citation type="submission" date="2016-10" db="EMBL/GenBank/DDBJ databases">
        <authorList>
            <person name="de Groot N.N."/>
        </authorList>
    </citation>
    <scope>NUCLEOTIDE SEQUENCE [LARGE SCALE GENOMIC DNA]</scope>
    <source>
        <strain evidence="8 9">DSM 19706</strain>
    </source>
</reference>
<feature type="transmembrane region" description="Helical" evidence="6">
    <location>
        <begin position="184"/>
        <end position="209"/>
    </location>
</feature>
<evidence type="ECO:0000256" key="2">
    <source>
        <dbReference type="ARBA" id="ARBA00022475"/>
    </source>
</evidence>
<feature type="transmembrane region" description="Helical" evidence="6">
    <location>
        <begin position="353"/>
        <end position="374"/>
    </location>
</feature>
<protein>
    <submittedName>
        <fullName evidence="8">ABC-2 type transport system permease protein</fullName>
    </submittedName>
</protein>
<dbReference type="OrthoDB" id="9803577at2"/>
<dbReference type="Proteomes" id="UP000199308">
    <property type="component" value="Unassembled WGS sequence"/>
</dbReference>
<dbReference type="EMBL" id="FOHK01000011">
    <property type="protein sequence ID" value="SET67988.1"/>
    <property type="molecule type" value="Genomic_DNA"/>
</dbReference>
<evidence type="ECO:0000259" key="7">
    <source>
        <dbReference type="Pfam" id="PF12698"/>
    </source>
</evidence>
<keyword evidence="5 6" id="KW-0472">Membrane</keyword>
<feature type="transmembrane region" description="Helical" evidence="6">
    <location>
        <begin position="229"/>
        <end position="258"/>
    </location>
</feature>
<dbReference type="PANTHER" id="PTHR30294">
    <property type="entry name" value="MEMBRANE COMPONENT OF ABC TRANSPORTER YHHJ-RELATED"/>
    <property type="match status" value="1"/>
</dbReference>
<gene>
    <name evidence="8" type="ORF">SAMN05660429_02383</name>
</gene>
<dbReference type="GO" id="GO:0005886">
    <property type="term" value="C:plasma membrane"/>
    <property type="evidence" value="ECO:0007669"/>
    <property type="project" value="UniProtKB-SubCell"/>
</dbReference>
<feature type="domain" description="ABC-2 type transporter transmembrane" evidence="7">
    <location>
        <begin position="19"/>
        <end position="371"/>
    </location>
</feature>
<evidence type="ECO:0000256" key="1">
    <source>
        <dbReference type="ARBA" id="ARBA00004651"/>
    </source>
</evidence>
<keyword evidence="3 6" id="KW-0812">Transmembrane</keyword>
<dbReference type="Gene3D" id="3.40.1710.10">
    <property type="entry name" value="abc type-2 transporter like domain"/>
    <property type="match status" value="1"/>
</dbReference>
<feature type="transmembrane region" description="Helical" evidence="6">
    <location>
        <begin position="20"/>
        <end position="40"/>
    </location>
</feature>
<feature type="transmembrane region" description="Helical" evidence="6">
    <location>
        <begin position="264"/>
        <end position="288"/>
    </location>
</feature>
<name>A0A1I0GCQ3_THASX</name>